<evidence type="ECO:0000313" key="2">
    <source>
        <dbReference type="EMBL" id="MXO57313.1"/>
    </source>
</evidence>
<gene>
    <name evidence="2" type="ORF">GRI36_10510</name>
</gene>
<dbReference type="Proteomes" id="UP000468943">
    <property type="component" value="Unassembled WGS sequence"/>
</dbReference>
<reference evidence="2 3" key="1">
    <citation type="submission" date="2019-12" db="EMBL/GenBank/DDBJ databases">
        <title>Genomic-based taxomic classification of the family Erythrobacteraceae.</title>
        <authorList>
            <person name="Xu L."/>
        </authorList>
    </citation>
    <scope>NUCLEOTIDE SEQUENCE [LARGE SCALE GENOMIC DNA]</scope>
    <source>
        <strain evidence="2 3">JCM 17802</strain>
    </source>
</reference>
<dbReference type="Pfam" id="PF09537">
    <property type="entry name" value="DUF2383"/>
    <property type="match status" value="1"/>
</dbReference>
<dbReference type="InterPro" id="IPR019052">
    <property type="entry name" value="DUF2383"/>
</dbReference>
<evidence type="ECO:0000313" key="3">
    <source>
        <dbReference type="Proteomes" id="UP000468943"/>
    </source>
</evidence>
<proteinExistence type="predicted"/>
<sequence>MTLKSLADTTFDSVKGYRQASEKAISPKLKQTLAQCADKREATLASLNSELGRIGCDQADGTVAGSAHQMWAEITGLFENGDENAVERVEEGEDYIAEKFETVLKNCDFDAQSKQIVQSAFAEIQAGERLSNQLEEQYD</sequence>
<accession>A0A6I4SNH8</accession>
<dbReference type="Gene3D" id="1.20.1260.10">
    <property type="match status" value="1"/>
</dbReference>
<name>A0A6I4SNH8_9SPHN</name>
<organism evidence="2 3">
    <name type="scientific">Pontixanthobacter gangjinensis</name>
    <dbReference type="NCBI Taxonomy" id="1028742"/>
    <lineage>
        <taxon>Bacteria</taxon>
        <taxon>Pseudomonadati</taxon>
        <taxon>Pseudomonadota</taxon>
        <taxon>Alphaproteobacteria</taxon>
        <taxon>Sphingomonadales</taxon>
        <taxon>Erythrobacteraceae</taxon>
        <taxon>Pontixanthobacter</taxon>
    </lineage>
</organism>
<dbReference type="InterPro" id="IPR012347">
    <property type="entry name" value="Ferritin-like"/>
</dbReference>
<feature type="domain" description="DUF2383" evidence="1">
    <location>
        <begin position="2"/>
        <end position="105"/>
    </location>
</feature>
<dbReference type="InterPro" id="IPR011971">
    <property type="entry name" value="CHP02284"/>
</dbReference>
<protein>
    <submittedName>
        <fullName evidence="2">PA2169 family four-helix-bundle protein</fullName>
    </submittedName>
</protein>
<dbReference type="OrthoDB" id="7265085at2"/>
<evidence type="ECO:0000259" key="1">
    <source>
        <dbReference type="Pfam" id="PF09537"/>
    </source>
</evidence>
<keyword evidence="3" id="KW-1185">Reference proteome</keyword>
<dbReference type="NCBIfam" id="TIGR02284">
    <property type="entry name" value="PA2169 family four-helix-bundle protein"/>
    <property type="match status" value="1"/>
</dbReference>
<dbReference type="AlphaFoldDB" id="A0A6I4SNH8"/>
<dbReference type="EMBL" id="WTYS01000001">
    <property type="protein sequence ID" value="MXO57313.1"/>
    <property type="molecule type" value="Genomic_DNA"/>
</dbReference>
<comment type="caution">
    <text evidence="2">The sequence shown here is derived from an EMBL/GenBank/DDBJ whole genome shotgun (WGS) entry which is preliminary data.</text>
</comment>